<dbReference type="Gene3D" id="4.10.1290.10">
    <property type="entry name" value="Tumor necrosis factor receptor superfamily"/>
    <property type="match status" value="1"/>
</dbReference>
<feature type="domain" description="BCMA TALL-1 binding" evidence="15">
    <location>
        <begin position="5"/>
        <end position="40"/>
    </location>
</feature>
<dbReference type="Ensembl" id="ENSVURT00010013280.1">
    <property type="protein sequence ID" value="ENSVURP00010011685.1"/>
    <property type="gene ID" value="ENSVURG00010009047.1"/>
</dbReference>
<keyword evidence="7 14" id="KW-0472">Membrane</keyword>
<dbReference type="FunFam" id="4.10.1290.10:FF:000003">
    <property type="entry name" value="Tumor necrosis factor receptor superfamily member 17"/>
    <property type="match status" value="1"/>
</dbReference>
<sequence>MAQRCFQNEYFDNLLYACKPCYLRCSNTPPLVCQSYCNASTTSSLKITDVNLWSCVGVGIISSLTIFLLILILKRMSPERSKNEFENTEPKAELQEIAKVDLDRSENDEAGILPRSSTTMTYIVEESKCKDCNLGQGVIASDISFPLPAMEEGATVLVTTKTNDFCKSSPGSMNDTFMGIWKSIFTT</sequence>
<evidence type="ECO:0000256" key="12">
    <source>
        <dbReference type="ARBA" id="ARBA00072357"/>
    </source>
</evidence>
<keyword evidence="8" id="KW-1015">Disulfide bond</keyword>
<dbReference type="GO" id="GO:0002250">
    <property type="term" value="P:adaptive immune response"/>
    <property type="evidence" value="ECO:0007669"/>
    <property type="project" value="UniProtKB-KW"/>
</dbReference>
<evidence type="ECO:0000256" key="1">
    <source>
        <dbReference type="ARBA" id="ARBA00004183"/>
    </source>
</evidence>
<evidence type="ECO:0000256" key="11">
    <source>
        <dbReference type="ARBA" id="ARBA00065494"/>
    </source>
</evidence>
<evidence type="ECO:0000256" key="2">
    <source>
        <dbReference type="ARBA" id="ARBA00022692"/>
    </source>
</evidence>
<dbReference type="PRINTS" id="PR01967">
    <property type="entry name" value="TNFACTORR17"/>
</dbReference>
<dbReference type="InterPro" id="IPR043521">
    <property type="entry name" value="TNFR_13C/17"/>
</dbReference>
<organism evidence="16 17">
    <name type="scientific">Vombatus ursinus</name>
    <name type="common">Common wombat</name>
    <dbReference type="NCBI Taxonomy" id="29139"/>
    <lineage>
        <taxon>Eukaryota</taxon>
        <taxon>Metazoa</taxon>
        <taxon>Chordata</taxon>
        <taxon>Craniata</taxon>
        <taxon>Vertebrata</taxon>
        <taxon>Euteleostomi</taxon>
        <taxon>Mammalia</taxon>
        <taxon>Metatheria</taxon>
        <taxon>Diprotodontia</taxon>
        <taxon>Vombatidae</taxon>
        <taxon>Vombatus</taxon>
    </lineage>
</organism>
<dbReference type="InterPro" id="IPR015337">
    <property type="entry name" value="BCMA_Tall-1-bd"/>
</dbReference>
<dbReference type="InterPro" id="IPR022320">
    <property type="entry name" value="TNFR_17"/>
</dbReference>
<proteinExistence type="predicted"/>
<dbReference type="RefSeq" id="XP_027695298.1">
    <property type="nucleotide sequence ID" value="XM_027839497.1"/>
</dbReference>
<keyword evidence="2 14" id="KW-0812">Transmembrane</keyword>
<reference evidence="16" key="2">
    <citation type="submission" date="2025-08" db="UniProtKB">
        <authorList>
            <consortium name="Ensembl"/>
        </authorList>
    </citation>
    <scope>IDENTIFICATION</scope>
</reference>
<dbReference type="GO" id="GO:0033209">
    <property type="term" value="P:tumor necrosis factor-mediated signaling pathway"/>
    <property type="evidence" value="ECO:0007669"/>
    <property type="project" value="InterPro"/>
</dbReference>
<dbReference type="PANTHER" id="PTHR20437:SF0">
    <property type="entry name" value="TUMOR NECROSIS FACTOR RECEPTOR SUPERFAMILY MEMBER 17"/>
    <property type="match status" value="1"/>
</dbReference>
<evidence type="ECO:0000259" key="15">
    <source>
        <dbReference type="Pfam" id="PF09257"/>
    </source>
</evidence>
<keyword evidence="9" id="KW-0675">Receptor</keyword>
<comment type="subcellular location">
    <subcellularLocation>
        <location evidence="1">Membrane</location>
        <topology evidence="1">Single-pass type III membrane protein</topology>
    </subcellularLocation>
</comment>
<dbReference type="PANTHER" id="PTHR20437">
    <property type="entry name" value="TUMOR NECROSIS FACTOR RECEPTOR SUBFAMILY MEMBER 13/17"/>
    <property type="match status" value="1"/>
</dbReference>
<reference evidence="16" key="3">
    <citation type="submission" date="2025-09" db="UniProtKB">
        <authorList>
            <consortium name="Ensembl"/>
        </authorList>
    </citation>
    <scope>IDENTIFICATION</scope>
</reference>
<evidence type="ECO:0000256" key="8">
    <source>
        <dbReference type="ARBA" id="ARBA00023157"/>
    </source>
</evidence>
<evidence type="ECO:0000256" key="3">
    <source>
        <dbReference type="ARBA" id="ARBA00022859"/>
    </source>
</evidence>
<name>A0A4X2KQQ1_VOMUR</name>
<evidence type="ECO:0000256" key="9">
    <source>
        <dbReference type="ARBA" id="ARBA00023170"/>
    </source>
</evidence>
<evidence type="ECO:0000256" key="14">
    <source>
        <dbReference type="SAM" id="Phobius"/>
    </source>
</evidence>
<dbReference type="GeneTree" id="ENSGT00940000154485"/>
<reference evidence="17" key="1">
    <citation type="submission" date="2018-12" db="EMBL/GenBank/DDBJ databases">
        <authorList>
            <person name="Yazar S."/>
        </authorList>
    </citation>
    <scope>NUCLEOTIDE SEQUENCE [LARGE SCALE GENOMIC DNA]</scope>
</reference>
<evidence type="ECO:0000256" key="7">
    <source>
        <dbReference type="ARBA" id="ARBA00023136"/>
    </source>
</evidence>
<evidence type="ECO:0000256" key="10">
    <source>
        <dbReference type="ARBA" id="ARBA00054809"/>
    </source>
</evidence>
<dbReference type="Proteomes" id="UP000314987">
    <property type="component" value="Unassembled WGS sequence"/>
</dbReference>
<evidence type="ECO:0000256" key="6">
    <source>
        <dbReference type="ARBA" id="ARBA00023130"/>
    </source>
</evidence>
<dbReference type="Pfam" id="PF09257">
    <property type="entry name" value="BCMA-Tall_bind"/>
    <property type="match status" value="1"/>
</dbReference>
<feature type="transmembrane region" description="Helical" evidence="14">
    <location>
        <begin position="50"/>
        <end position="73"/>
    </location>
</feature>
<keyword evidence="3" id="KW-0391">Immunity</keyword>
<evidence type="ECO:0000313" key="16">
    <source>
        <dbReference type="Ensembl" id="ENSVURP00010011685.1"/>
    </source>
</evidence>
<dbReference type="GO" id="GO:0038023">
    <property type="term" value="F:signaling receptor activity"/>
    <property type="evidence" value="ECO:0007669"/>
    <property type="project" value="InterPro"/>
</dbReference>
<dbReference type="GO" id="GO:0016020">
    <property type="term" value="C:membrane"/>
    <property type="evidence" value="ECO:0007669"/>
    <property type="project" value="UniProtKB-SubCell"/>
</dbReference>
<dbReference type="CDD" id="cd13414">
    <property type="entry name" value="TNFRSF17"/>
    <property type="match status" value="1"/>
</dbReference>
<dbReference type="CTD" id="608"/>
<accession>A0A4X2KQQ1</accession>
<comment type="subunit">
    <text evidence="11">Associates with TRAF1, TRAF2, TRAF3, TRAF5 and TRAF6.</text>
</comment>
<evidence type="ECO:0000313" key="17">
    <source>
        <dbReference type="Proteomes" id="UP000314987"/>
    </source>
</evidence>
<keyword evidence="4" id="KW-0735">Signal-anchor</keyword>
<dbReference type="AlphaFoldDB" id="A0A4X2KQQ1"/>
<evidence type="ECO:0000256" key="4">
    <source>
        <dbReference type="ARBA" id="ARBA00022968"/>
    </source>
</evidence>
<keyword evidence="6" id="KW-1064">Adaptive immunity</keyword>
<gene>
    <name evidence="16" type="primary">TNFRSF17</name>
</gene>
<dbReference type="GeneID" id="114025954"/>
<evidence type="ECO:0000256" key="5">
    <source>
        <dbReference type="ARBA" id="ARBA00022989"/>
    </source>
</evidence>
<evidence type="ECO:0000256" key="13">
    <source>
        <dbReference type="ARBA" id="ARBA00076632"/>
    </source>
</evidence>
<dbReference type="STRING" id="29139.ENSVURP00010011685"/>
<protein>
    <recommendedName>
        <fullName evidence="12">Tumor necrosis factor receptor superfamily member 17</fullName>
    </recommendedName>
    <alternativeName>
        <fullName evidence="13">B-cell maturation protein</fullName>
    </alternativeName>
</protein>
<dbReference type="OrthoDB" id="9894478at2759"/>
<keyword evidence="17" id="KW-1185">Reference proteome</keyword>
<keyword evidence="5 14" id="KW-1133">Transmembrane helix</keyword>
<dbReference type="SUPFAM" id="SSF57586">
    <property type="entry name" value="TNF receptor-like"/>
    <property type="match status" value="1"/>
</dbReference>
<comment type="function">
    <text evidence="10">Receptor for TNFSF13B/BLyS/BAFF and TNFSF13/APRIL. Promotes B-cell survival and plays a role in the regulation of humoral immunity. Activates NF-kappa-B and JNK.</text>
</comment>
<dbReference type="OMA" id="CHLRCSN"/>